<evidence type="ECO:0000313" key="2">
    <source>
        <dbReference type="EMBL" id="TSD10051.1"/>
    </source>
</evidence>
<sequence>MVDSDDDRSLRFVPAAEESTVRRVVAVCLGLVGLLFVLGLVALLPGADRLLDALTVSLVTVLVAAATALVVGALVVLAPAVRRLVEQSLGGTDTVVQHVGASAMYLVRFVAVLVAYEGFAGAVRPLFAAFDIGGLYDLGFLALGLLVLGALVRRLYRCWAPVTELVTAYVTDALGGGQTDAAESR</sequence>
<keyword evidence="1" id="KW-1133">Transmembrane helix</keyword>
<gene>
    <name evidence="2" type="ORF">DP107_13775</name>
</gene>
<comment type="caution">
    <text evidence="2">The sequence shown here is derived from an EMBL/GenBank/DDBJ whole genome shotgun (WGS) entry which is preliminary data.</text>
</comment>
<dbReference type="RefSeq" id="WP_144262736.1">
    <property type="nucleotide sequence ID" value="NZ_QMDX01000009.1"/>
</dbReference>
<name>A0A554MY67_9EURY</name>
<feature type="transmembrane region" description="Helical" evidence="1">
    <location>
        <begin position="101"/>
        <end position="123"/>
    </location>
</feature>
<dbReference type="Proteomes" id="UP000319894">
    <property type="component" value="Unassembled WGS sequence"/>
</dbReference>
<feature type="transmembrane region" description="Helical" evidence="1">
    <location>
        <begin position="135"/>
        <end position="156"/>
    </location>
</feature>
<keyword evidence="1" id="KW-0472">Membrane</keyword>
<accession>A0A554MY67</accession>
<organism evidence="2 3">
    <name type="scientific">Haloglomus irregulare</name>
    <dbReference type="NCBI Taxonomy" id="2234134"/>
    <lineage>
        <taxon>Archaea</taxon>
        <taxon>Methanobacteriati</taxon>
        <taxon>Methanobacteriota</taxon>
        <taxon>Stenosarchaea group</taxon>
        <taxon>Halobacteria</taxon>
        <taxon>Halobacteriales</taxon>
        <taxon>Natronomonadaceae</taxon>
        <taxon>Haloglomus</taxon>
    </lineage>
</organism>
<feature type="transmembrane region" description="Helical" evidence="1">
    <location>
        <begin position="56"/>
        <end position="81"/>
    </location>
</feature>
<dbReference type="EMBL" id="QMDX01000009">
    <property type="protein sequence ID" value="TSD10051.1"/>
    <property type="molecule type" value="Genomic_DNA"/>
</dbReference>
<dbReference type="InParanoid" id="A0A554MY67"/>
<proteinExistence type="predicted"/>
<evidence type="ECO:0000313" key="3">
    <source>
        <dbReference type="Proteomes" id="UP000319894"/>
    </source>
</evidence>
<keyword evidence="3" id="KW-1185">Reference proteome</keyword>
<reference evidence="2 3" key="1">
    <citation type="submission" date="2018-06" db="EMBL/GenBank/DDBJ databases">
        <title>Natronomonas sp. F16-60 a new haloarchaeon isolated from a solar saltern of Isla Cristina, Huelva, Spain.</title>
        <authorList>
            <person name="Duran-Viseras A."/>
            <person name="Sanchez-Porro C."/>
            <person name="Ventosa A."/>
        </authorList>
    </citation>
    <scope>NUCLEOTIDE SEQUENCE [LARGE SCALE GENOMIC DNA]</scope>
    <source>
        <strain evidence="2 3">F16-60</strain>
    </source>
</reference>
<evidence type="ECO:0000256" key="1">
    <source>
        <dbReference type="SAM" id="Phobius"/>
    </source>
</evidence>
<feature type="transmembrane region" description="Helical" evidence="1">
    <location>
        <begin position="20"/>
        <end position="44"/>
    </location>
</feature>
<protein>
    <submittedName>
        <fullName evidence="2">Uncharacterized protein</fullName>
    </submittedName>
</protein>
<keyword evidence="1" id="KW-0812">Transmembrane</keyword>
<dbReference type="AlphaFoldDB" id="A0A554MY67"/>